<protein>
    <recommendedName>
        <fullName evidence="3 8">6-carboxy-5,6,7,8-tetrahydropterin synthase</fullName>
        <ecNumber evidence="8">4.-.-.-</ecNumber>
    </recommendedName>
</protein>
<reference evidence="11" key="1">
    <citation type="journal article" date="2014" name="Genome Announc.">
        <title>Draft Genome Sequence of Clostridium straminisolvens Strain JCM 21531T, Isolated from a Cellulose-Degrading Bacterial Community.</title>
        <authorList>
            <person name="Yuki M."/>
            <person name="Oshima K."/>
            <person name="Suda W."/>
            <person name="Sakamoto M."/>
            <person name="Kitamura K."/>
            <person name="Iida T."/>
            <person name="Hattori M."/>
            <person name="Ohkuma M."/>
        </authorList>
    </citation>
    <scope>NUCLEOTIDE SEQUENCE [LARGE SCALE GENOMIC DNA]</scope>
    <source>
        <strain evidence="11">JCM 21531</strain>
    </source>
</reference>
<dbReference type="Proteomes" id="UP000019109">
    <property type="component" value="Unassembled WGS sequence"/>
</dbReference>
<dbReference type="PIRSF" id="PIRSF006113">
    <property type="entry name" value="PTP_synth"/>
    <property type="match status" value="1"/>
</dbReference>
<evidence type="ECO:0000256" key="3">
    <source>
        <dbReference type="ARBA" id="ARBA00018141"/>
    </source>
</evidence>
<comment type="similarity">
    <text evidence="2 8">Belongs to the PTPS family. QueD subfamily.</text>
</comment>
<evidence type="ECO:0000256" key="6">
    <source>
        <dbReference type="ARBA" id="ARBA00023239"/>
    </source>
</evidence>
<dbReference type="Pfam" id="PF01242">
    <property type="entry name" value="PTPS"/>
    <property type="match status" value="1"/>
</dbReference>
<feature type="binding site" evidence="10">
    <location>
        <position position="32"/>
    </location>
    <ligand>
        <name>Zn(2+)</name>
        <dbReference type="ChEBI" id="CHEBI:29105"/>
    </ligand>
</feature>
<evidence type="ECO:0000256" key="4">
    <source>
        <dbReference type="ARBA" id="ARBA00022723"/>
    </source>
</evidence>
<dbReference type="NCBIfam" id="TIGR03367">
    <property type="entry name" value="queuosine_QueD"/>
    <property type="match status" value="1"/>
</dbReference>
<feature type="binding site" evidence="10">
    <location>
        <position position="34"/>
    </location>
    <ligand>
        <name>Zn(2+)</name>
        <dbReference type="ChEBI" id="CHEBI:29105"/>
    </ligand>
</feature>
<evidence type="ECO:0000256" key="1">
    <source>
        <dbReference type="ARBA" id="ARBA00005061"/>
    </source>
</evidence>
<dbReference type="InterPro" id="IPR007115">
    <property type="entry name" value="6-PTP_synth/QueD"/>
</dbReference>
<keyword evidence="4 8" id="KW-0479">Metal-binding</keyword>
<accession>W4VA69</accession>
<comment type="cofactor">
    <cofactor evidence="8 10">
        <name>Zn(2+)</name>
        <dbReference type="ChEBI" id="CHEBI:29105"/>
    </cofactor>
    <text evidence="8 10">Binds 1 zinc ion per subunit.</text>
</comment>
<dbReference type="GO" id="GO:0070497">
    <property type="term" value="F:6-carboxytetrahydropterin synthase activity"/>
    <property type="evidence" value="ECO:0007669"/>
    <property type="project" value="UniProtKB-EC"/>
</dbReference>
<evidence type="ECO:0000256" key="10">
    <source>
        <dbReference type="PIRSR" id="PIRSR006113-2"/>
    </source>
</evidence>
<evidence type="ECO:0000256" key="2">
    <source>
        <dbReference type="ARBA" id="ARBA00008900"/>
    </source>
</evidence>
<keyword evidence="5 8" id="KW-0862">Zinc</keyword>
<dbReference type="AlphaFoldDB" id="W4VA69"/>
<proteinExistence type="inferred from homology"/>
<gene>
    <name evidence="11" type="ORF">JCM21531_3180</name>
</gene>
<evidence type="ECO:0000256" key="7">
    <source>
        <dbReference type="ARBA" id="ARBA00048807"/>
    </source>
</evidence>
<dbReference type="EC" id="4.-.-.-" evidence="8"/>
<feature type="binding site" evidence="10">
    <location>
        <position position="19"/>
    </location>
    <ligand>
        <name>Zn(2+)</name>
        <dbReference type="ChEBI" id="CHEBI:29105"/>
    </ligand>
</feature>
<dbReference type="GO" id="GO:0046872">
    <property type="term" value="F:metal ion binding"/>
    <property type="evidence" value="ECO:0007669"/>
    <property type="project" value="UniProtKB-KW"/>
</dbReference>
<sequence length="128" mass="14970">MMKIGKVAITKVFTFDSAHHLVDYNGKCRNIHGHTYKLEVTLKGTPDKNGLVMDFHDLEDIIEDEVLEKVDHKYLNDVFDFNPTCEMIGLWLWEEIAKRVQNTQCSLEKLVLWETPTSYITIDKHDME</sequence>
<comment type="pathway">
    <text evidence="1 8">Purine metabolism; 7-cyano-7-deazaguanine biosynthesis.</text>
</comment>
<dbReference type="SUPFAM" id="SSF55620">
    <property type="entry name" value="Tetrahydrobiopterin biosynthesis enzymes-like"/>
    <property type="match status" value="1"/>
</dbReference>
<dbReference type="GO" id="GO:0008616">
    <property type="term" value="P:tRNA queuosine(34) biosynthetic process"/>
    <property type="evidence" value="ECO:0007669"/>
    <property type="project" value="UniProtKB-KW"/>
</dbReference>
<comment type="catalytic activity">
    <reaction evidence="7 8">
        <text>7,8-dihydroneopterin 3'-triphosphate + H2O = 6-carboxy-5,6,7,8-tetrahydropterin + triphosphate + acetaldehyde + 2 H(+)</text>
        <dbReference type="Rhea" id="RHEA:27966"/>
        <dbReference type="ChEBI" id="CHEBI:15343"/>
        <dbReference type="ChEBI" id="CHEBI:15377"/>
        <dbReference type="ChEBI" id="CHEBI:15378"/>
        <dbReference type="ChEBI" id="CHEBI:18036"/>
        <dbReference type="ChEBI" id="CHEBI:58462"/>
        <dbReference type="ChEBI" id="CHEBI:61032"/>
        <dbReference type="EC" id="4.1.2.50"/>
    </reaction>
</comment>
<name>W4VA69_9FIRM</name>
<feature type="active site" description="Charge relay system" evidence="9">
    <location>
        <position position="114"/>
    </location>
</feature>
<evidence type="ECO:0000256" key="8">
    <source>
        <dbReference type="PIRNR" id="PIRNR006113"/>
    </source>
</evidence>
<organism evidence="11 12">
    <name type="scientific">Acetivibrio straminisolvens JCM 21531</name>
    <dbReference type="NCBI Taxonomy" id="1294263"/>
    <lineage>
        <taxon>Bacteria</taxon>
        <taxon>Bacillati</taxon>
        <taxon>Bacillota</taxon>
        <taxon>Clostridia</taxon>
        <taxon>Eubacteriales</taxon>
        <taxon>Oscillospiraceae</taxon>
        <taxon>Acetivibrio</taxon>
    </lineage>
</organism>
<keyword evidence="6 8" id="KW-0456">Lyase</keyword>
<evidence type="ECO:0000313" key="12">
    <source>
        <dbReference type="Proteomes" id="UP000019109"/>
    </source>
</evidence>
<dbReference type="Gene3D" id="3.30.479.10">
    <property type="entry name" value="6-pyruvoyl tetrahydropterin synthase/QueD"/>
    <property type="match status" value="1"/>
</dbReference>
<feature type="active site" description="Proton acceptor" evidence="9">
    <location>
        <position position="28"/>
    </location>
</feature>
<feature type="active site" description="Charge relay system" evidence="9">
    <location>
        <position position="72"/>
    </location>
</feature>
<dbReference type="STRING" id="1294263.JCM21531_3180"/>
<dbReference type="PANTHER" id="PTHR12589:SF7">
    <property type="entry name" value="6-PYRUVOYL TETRAHYDROBIOPTERIN SYNTHASE"/>
    <property type="match status" value="1"/>
</dbReference>
<comment type="caution">
    <text evidence="11">The sequence shown here is derived from an EMBL/GenBank/DDBJ whole genome shotgun (WGS) entry which is preliminary data.</text>
</comment>
<evidence type="ECO:0000313" key="11">
    <source>
        <dbReference type="EMBL" id="GAE89639.1"/>
    </source>
</evidence>
<dbReference type="PANTHER" id="PTHR12589">
    <property type="entry name" value="PYRUVOYL TETRAHYDROBIOPTERIN SYNTHASE"/>
    <property type="match status" value="1"/>
</dbReference>
<evidence type="ECO:0000256" key="9">
    <source>
        <dbReference type="PIRSR" id="PIRSR006113-1"/>
    </source>
</evidence>
<keyword evidence="8" id="KW-0671">Queuosine biosynthesis</keyword>
<dbReference type="InterPro" id="IPR038418">
    <property type="entry name" value="6-PTP_synth/QueD_sf"/>
</dbReference>
<keyword evidence="12" id="KW-1185">Reference proteome</keyword>
<dbReference type="UniPathway" id="UPA00391"/>
<dbReference type="EMBL" id="BAVR01000041">
    <property type="protein sequence ID" value="GAE89639.1"/>
    <property type="molecule type" value="Genomic_DNA"/>
</dbReference>
<evidence type="ECO:0000256" key="5">
    <source>
        <dbReference type="ARBA" id="ARBA00022833"/>
    </source>
</evidence>